<dbReference type="InterPro" id="IPR036291">
    <property type="entry name" value="NAD(P)-bd_dom_sf"/>
</dbReference>
<dbReference type="Proteomes" id="UP000262699">
    <property type="component" value="Unassembled WGS sequence"/>
</dbReference>
<dbReference type="PRINTS" id="PR00080">
    <property type="entry name" value="SDRFAMILY"/>
</dbReference>
<keyword evidence="2" id="KW-0560">Oxidoreductase</keyword>
<dbReference type="GO" id="GO:0016491">
    <property type="term" value="F:oxidoreductase activity"/>
    <property type="evidence" value="ECO:0007669"/>
    <property type="project" value="UniProtKB-KW"/>
</dbReference>
<evidence type="ECO:0000313" key="4">
    <source>
        <dbReference type="EMBL" id="HCB76865.1"/>
    </source>
</evidence>
<evidence type="ECO:0000256" key="1">
    <source>
        <dbReference type="ARBA" id="ARBA00006484"/>
    </source>
</evidence>
<evidence type="ECO:0000256" key="3">
    <source>
        <dbReference type="RuleBase" id="RU000363"/>
    </source>
</evidence>
<dbReference type="Gene3D" id="3.40.50.720">
    <property type="entry name" value="NAD(P)-binding Rossmann-like Domain"/>
    <property type="match status" value="1"/>
</dbReference>
<gene>
    <name evidence="4" type="ORF">DEP91_11965</name>
</gene>
<evidence type="ECO:0000256" key="2">
    <source>
        <dbReference type="ARBA" id="ARBA00023002"/>
    </source>
</evidence>
<dbReference type="Pfam" id="PF00106">
    <property type="entry name" value="adh_short"/>
    <property type="match status" value="1"/>
</dbReference>
<protein>
    <submittedName>
        <fullName evidence="4">Short-chain dehydrogenase</fullName>
    </submittedName>
</protein>
<organism evidence="4 5">
    <name type="scientific">Sphingomonas bacterium</name>
    <dbReference type="NCBI Taxonomy" id="1895847"/>
    <lineage>
        <taxon>Bacteria</taxon>
        <taxon>Pseudomonadati</taxon>
        <taxon>Pseudomonadota</taxon>
        <taxon>Alphaproteobacteria</taxon>
        <taxon>Sphingomonadales</taxon>
        <taxon>Sphingomonadaceae</taxon>
        <taxon>Sphingomonas</taxon>
    </lineage>
</organism>
<dbReference type="PANTHER" id="PTHR43391">
    <property type="entry name" value="RETINOL DEHYDROGENASE-RELATED"/>
    <property type="match status" value="1"/>
</dbReference>
<dbReference type="PRINTS" id="PR00081">
    <property type="entry name" value="GDHRDH"/>
</dbReference>
<dbReference type="NCBIfam" id="NF006123">
    <property type="entry name" value="PRK08267.1"/>
    <property type="match status" value="1"/>
</dbReference>
<reference evidence="4 5" key="1">
    <citation type="journal article" date="2018" name="Nat. Biotechnol.">
        <title>A standardized bacterial taxonomy based on genome phylogeny substantially revises the tree of life.</title>
        <authorList>
            <person name="Parks D.H."/>
            <person name="Chuvochina M."/>
            <person name="Waite D.W."/>
            <person name="Rinke C."/>
            <person name="Skarshewski A."/>
            <person name="Chaumeil P.A."/>
            <person name="Hugenholtz P."/>
        </authorList>
    </citation>
    <scope>NUCLEOTIDE SEQUENCE [LARGE SCALE GENOMIC DNA]</scope>
    <source>
        <strain evidence="4">UBA9015</strain>
    </source>
</reference>
<comment type="caution">
    <text evidence="4">The sequence shown here is derived from an EMBL/GenBank/DDBJ whole genome shotgun (WGS) entry which is preliminary data.</text>
</comment>
<evidence type="ECO:0000313" key="5">
    <source>
        <dbReference type="Proteomes" id="UP000262699"/>
    </source>
</evidence>
<comment type="similarity">
    <text evidence="1 3">Belongs to the short-chain dehydrogenases/reductases (SDR) family.</text>
</comment>
<sequence length="259" mass="26817">MGAKRLFVTGGASGIGRATAHLFAARGFTVGLADINEAGLAAVAAELPAGQASIHRLDVRDRDDWARALSEVADEGGIDVLFNNAGIAVGGPFAATSAAEIDRCIAINFTGVVNGAHAAFPYLKRAPGSCLLNTASAAGIYGSAGLAVYSATKFAVRGLSEALDGEWRREGVKVRSLMPSFIDTPLLDAGVAGSNRTAREGVQAAGLEFTPVEKVAEAAWRAVHGDAVHTVVGKTAERMRFAARWFPGKLRAQMARGGI</sequence>
<dbReference type="AlphaFoldDB" id="A0A3D0WDP6"/>
<proteinExistence type="inferred from homology"/>
<dbReference type="InterPro" id="IPR002347">
    <property type="entry name" value="SDR_fam"/>
</dbReference>
<dbReference type="SUPFAM" id="SSF51735">
    <property type="entry name" value="NAD(P)-binding Rossmann-fold domains"/>
    <property type="match status" value="1"/>
</dbReference>
<dbReference type="EMBL" id="DOYJ01000334">
    <property type="protein sequence ID" value="HCB76865.1"/>
    <property type="molecule type" value="Genomic_DNA"/>
</dbReference>
<name>A0A3D0WDP6_9SPHN</name>
<dbReference type="PANTHER" id="PTHR43391:SF82">
    <property type="entry name" value="OXIDOREDUCTASE SADH-RELATED"/>
    <property type="match status" value="1"/>
</dbReference>
<accession>A0A3D0WDP6</accession>